<dbReference type="Proteomes" id="UP000002027">
    <property type="component" value="Chromosome 1"/>
</dbReference>
<dbReference type="AlphaFoldDB" id="D1C3V5"/>
<reference evidence="2 3" key="2">
    <citation type="journal article" date="2010" name="Stand. Genomic Sci.">
        <title>Complete genome sequence of Desulfohalobium retbaense type strain (HR(100)).</title>
        <authorList>
            <person name="Spring S."/>
            <person name="Nolan M."/>
            <person name="Lapidus A."/>
            <person name="Glavina Del Rio T."/>
            <person name="Copeland A."/>
            <person name="Tice H."/>
            <person name="Cheng J.F."/>
            <person name="Lucas S."/>
            <person name="Land M."/>
            <person name="Chen F."/>
            <person name="Bruce D."/>
            <person name="Goodwin L."/>
            <person name="Pitluck S."/>
            <person name="Ivanova N."/>
            <person name="Mavromatis K."/>
            <person name="Mikhailova N."/>
            <person name="Pati A."/>
            <person name="Chen A."/>
            <person name="Palaniappan K."/>
            <person name="Hauser L."/>
            <person name="Chang Y.J."/>
            <person name="Jeffries C.D."/>
            <person name="Munk C."/>
            <person name="Kiss H."/>
            <person name="Chain P."/>
            <person name="Han C."/>
            <person name="Brettin T."/>
            <person name="Detter J.C."/>
            <person name="Schuler E."/>
            <person name="Goker M."/>
            <person name="Rohde M."/>
            <person name="Bristow J."/>
            <person name="Eisen J.A."/>
            <person name="Markowitz V."/>
            <person name="Hugenholtz P."/>
            <person name="Kyrpides N.C."/>
            <person name="Klenk H.P."/>
        </authorList>
    </citation>
    <scope>NUCLEOTIDE SEQUENCE [LARGE SCALE GENOMIC DNA]</scope>
    <source>
        <strain evidence="3">ATCC 49802 / DSM 20745 / S 6022</strain>
    </source>
</reference>
<dbReference type="InterPro" id="IPR001387">
    <property type="entry name" value="Cro/C1-type_HTH"/>
</dbReference>
<evidence type="ECO:0000313" key="3">
    <source>
        <dbReference type="Proteomes" id="UP000002027"/>
    </source>
</evidence>
<dbReference type="eggNOG" id="COG1476">
    <property type="taxonomic scope" value="Bacteria"/>
</dbReference>
<dbReference type="KEGG" id="sti:Sthe_1487"/>
<dbReference type="GO" id="GO:0003677">
    <property type="term" value="F:DNA binding"/>
    <property type="evidence" value="ECO:0007669"/>
    <property type="project" value="InterPro"/>
</dbReference>
<dbReference type="HOGENOM" id="CLU_066192_62_3_0"/>
<organism evidence="2 3">
    <name type="scientific">Sphaerobacter thermophilus (strain ATCC 49802 / DSM 20745 / KCCM 41009 / NCIMB 13125 / S 6022)</name>
    <dbReference type="NCBI Taxonomy" id="479434"/>
    <lineage>
        <taxon>Bacteria</taxon>
        <taxon>Pseudomonadati</taxon>
        <taxon>Thermomicrobiota</taxon>
        <taxon>Thermomicrobia</taxon>
        <taxon>Sphaerobacterales</taxon>
        <taxon>Sphaerobacterineae</taxon>
        <taxon>Sphaerobacteraceae</taxon>
        <taxon>Sphaerobacter</taxon>
    </lineage>
</organism>
<accession>D1C3V5</accession>
<dbReference type="PROSITE" id="PS50943">
    <property type="entry name" value="HTH_CROC1"/>
    <property type="match status" value="1"/>
</dbReference>
<dbReference type="Pfam" id="PF01381">
    <property type="entry name" value="HTH_3"/>
    <property type="match status" value="1"/>
</dbReference>
<dbReference type="InterPro" id="IPR010982">
    <property type="entry name" value="Lambda_DNA-bd_dom_sf"/>
</dbReference>
<dbReference type="RefSeq" id="WP_012871969.1">
    <property type="nucleotide sequence ID" value="NC_013523.1"/>
</dbReference>
<dbReference type="SUPFAM" id="SSF47413">
    <property type="entry name" value="lambda repressor-like DNA-binding domains"/>
    <property type="match status" value="1"/>
</dbReference>
<protein>
    <submittedName>
        <fullName evidence="2">Transcriptional regulator, XRE family</fullName>
    </submittedName>
</protein>
<evidence type="ECO:0000313" key="2">
    <source>
        <dbReference type="EMBL" id="ACZ38922.1"/>
    </source>
</evidence>
<dbReference type="SMART" id="SM00530">
    <property type="entry name" value="HTH_XRE"/>
    <property type="match status" value="1"/>
</dbReference>
<dbReference type="InParanoid" id="D1C3V5"/>
<evidence type="ECO:0000259" key="1">
    <source>
        <dbReference type="PROSITE" id="PS50943"/>
    </source>
</evidence>
<sequence length="74" mass="8373">MPTIRELREARGWTQQDLAVKLDVAVSTVSLWERGGALPQVTQLRAMAALFGLESSDEIDLVVRPEARRRRRAK</sequence>
<reference evidence="3" key="1">
    <citation type="submission" date="2009-11" db="EMBL/GenBank/DDBJ databases">
        <title>The complete chromosome 1 of Sphaerobacter thermophilus DSM 20745.</title>
        <authorList>
            <person name="Lucas S."/>
            <person name="Copeland A."/>
            <person name="Lapidus A."/>
            <person name="Glavina del Rio T."/>
            <person name="Dalin E."/>
            <person name="Tice H."/>
            <person name="Bruce D."/>
            <person name="Goodwin L."/>
            <person name="Pitluck S."/>
            <person name="Kyrpides N."/>
            <person name="Mavromatis K."/>
            <person name="Ivanova N."/>
            <person name="Mikhailova N."/>
            <person name="LaButti K.M."/>
            <person name="Clum A."/>
            <person name="Sun H.I."/>
            <person name="Brettin T."/>
            <person name="Detter J.C."/>
            <person name="Han C."/>
            <person name="Larimer F."/>
            <person name="Land M."/>
            <person name="Hauser L."/>
            <person name="Markowitz V."/>
            <person name="Cheng J.F."/>
            <person name="Hugenholtz P."/>
            <person name="Woyke T."/>
            <person name="Wu D."/>
            <person name="Steenblock K."/>
            <person name="Schneider S."/>
            <person name="Pukall R."/>
            <person name="Goeker M."/>
            <person name="Klenk H.P."/>
            <person name="Eisen J.A."/>
        </authorList>
    </citation>
    <scope>NUCLEOTIDE SEQUENCE [LARGE SCALE GENOMIC DNA]</scope>
    <source>
        <strain evidence="3">ATCC 49802 / DSM 20745 / S 6022</strain>
    </source>
</reference>
<dbReference type="EMBL" id="CP001823">
    <property type="protein sequence ID" value="ACZ38922.1"/>
    <property type="molecule type" value="Genomic_DNA"/>
</dbReference>
<keyword evidence="3" id="KW-1185">Reference proteome</keyword>
<gene>
    <name evidence="2" type="ordered locus">Sthe_1487</name>
</gene>
<feature type="domain" description="HTH cro/C1-type" evidence="1">
    <location>
        <begin position="4"/>
        <end position="59"/>
    </location>
</feature>
<dbReference type="Gene3D" id="1.10.260.40">
    <property type="entry name" value="lambda repressor-like DNA-binding domains"/>
    <property type="match status" value="1"/>
</dbReference>
<dbReference type="OrthoDB" id="9812495at2"/>
<dbReference type="STRING" id="479434.Sthe_1487"/>
<dbReference type="CDD" id="cd00093">
    <property type="entry name" value="HTH_XRE"/>
    <property type="match status" value="1"/>
</dbReference>
<name>D1C3V5_SPHTD</name>
<proteinExistence type="predicted"/>